<dbReference type="Pfam" id="PF11185">
    <property type="entry name" value="DUF2971"/>
    <property type="match status" value="1"/>
</dbReference>
<proteinExistence type="predicted"/>
<protein>
    <recommendedName>
        <fullName evidence="3">DUF2971 domain-containing protein</fullName>
    </recommendedName>
</protein>
<evidence type="ECO:0000313" key="2">
    <source>
        <dbReference type="Proteomes" id="UP000033096"/>
    </source>
</evidence>
<dbReference type="InterPro" id="IPR021352">
    <property type="entry name" value="DUF2971"/>
</dbReference>
<dbReference type="HOGENOM" id="CLU_050666_1_0_2"/>
<reference evidence="1 2" key="1">
    <citation type="submission" date="2014-07" db="EMBL/GenBank/DDBJ databases">
        <title>Methanogenic archaea and the global carbon cycle.</title>
        <authorList>
            <person name="Henriksen J.R."/>
            <person name="Luke J."/>
            <person name="Reinhart S."/>
            <person name="Benedict M.N."/>
            <person name="Youngblut N.D."/>
            <person name="Metcalf M.E."/>
            <person name="Whitaker R.J."/>
            <person name="Metcalf W.W."/>
        </authorList>
    </citation>
    <scope>NUCLEOTIDE SEQUENCE [LARGE SCALE GENOMIC DNA]</scope>
    <source>
        <strain evidence="1 2">Z-761</strain>
    </source>
</reference>
<organism evidence="1 2">
    <name type="scientific">Methanosarcina vacuolata Z-761</name>
    <dbReference type="NCBI Taxonomy" id="1434123"/>
    <lineage>
        <taxon>Archaea</taxon>
        <taxon>Methanobacteriati</taxon>
        <taxon>Methanobacteriota</taxon>
        <taxon>Stenosarchaea group</taxon>
        <taxon>Methanomicrobia</taxon>
        <taxon>Methanosarcinales</taxon>
        <taxon>Methanosarcinaceae</taxon>
        <taxon>Methanosarcina</taxon>
    </lineage>
</organism>
<gene>
    <name evidence="1" type="ORF">MSVAZ_1064</name>
</gene>
<dbReference type="Proteomes" id="UP000033096">
    <property type="component" value="Chromosome"/>
</dbReference>
<dbReference type="GeneID" id="24809465"/>
<sequence>MVYNKLFYKYRSLKEGNNSSTIINLANNQLYFDYPSNFNDPFDSRIYCFYEGTKEEIYEKTGINIDEINKEMYEEHNGIIKIDYRKLFIEDGKKNLHGDVLYVLYPKICCFSEVCDDILMWSHYADYHKGICLCFKSVKVNNEYCLPIGTPNSQFANIYFQRVGYHKNVPEPINLFDEDMKIKMHEVLLDKLLFWNYEQEFRIILDPDSDKRLLSEEMFEKGIIKYQKESLQGIIFGMKIKYENAELVYNTVKENYLDKGYVVKFYEAKEVRYKYEVKVDEIKNINTYLLELKHSDELHSLTLRDYIY</sequence>
<keyword evidence="2" id="KW-1185">Reference proteome</keyword>
<dbReference type="KEGG" id="mvc:MSVAZ_1064"/>
<dbReference type="PATRIC" id="fig|1434123.4.peg.1238"/>
<dbReference type="EMBL" id="CP009520">
    <property type="protein sequence ID" value="AKB43333.1"/>
    <property type="molecule type" value="Genomic_DNA"/>
</dbReference>
<dbReference type="RefSeq" id="WP_048119097.1">
    <property type="nucleotide sequence ID" value="NZ_CP009520.1"/>
</dbReference>
<dbReference type="AlphaFoldDB" id="A0A0E3Q236"/>
<evidence type="ECO:0008006" key="3">
    <source>
        <dbReference type="Google" id="ProtNLM"/>
    </source>
</evidence>
<accession>A0A0E3Q236</accession>
<name>A0A0E3Q236_9EURY</name>
<evidence type="ECO:0000313" key="1">
    <source>
        <dbReference type="EMBL" id="AKB43333.1"/>
    </source>
</evidence>